<dbReference type="Gene3D" id="3.30.60.30">
    <property type="match status" value="2"/>
</dbReference>
<gene>
    <name evidence="3" type="ORF">ODALV1_LOCUS20689</name>
</gene>
<comment type="caution">
    <text evidence="3">The sequence shown here is derived from an EMBL/GenBank/DDBJ whole genome shotgun (WGS) entry which is preliminary data.</text>
</comment>
<name>A0ABP1RBI4_9HEXA</name>
<protein>
    <recommendedName>
        <fullName evidence="2">Kazal-like domain-containing protein</fullName>
    </recommendedName>
</protein>
<dbReference type="Pfam" id="PF07648">
    <property type="entry name" value="Kazal_2"/>
    <property type="match status" value="2"/>
</dbReference>
<feature type="compositionally biased region" description="Low complexity" evidence="1">
    <location>
        <begin position="21"/>
        <end position="30"/>
    </location>
</feature>
<evidence type="ECO:0000313" key="4">
    <source>
        <dbReference type="Proteomes" id="UP001642540"/>
    </source>
</evidence>
<proteinExistence type="predicted"/>
<feature type="region of interest" description="Disordered" evidence="1">
    <location>
        <begin position="7"/>
        <end position="43"/>
    </location>
</feature>
<keyword evidence="4" id="KW-1185">Reference proteome</keyword>
<feature type="region of interest" description="Disordered" evidence="1">
    <location>
        <begin position="59"/>
        <end position="103"/>
    </location>
</feature>
<organism evidence="3 4">
    <name type="scientific">Orchesella dallaii</name>
    <dbReference type="NCBI Taxonomy" id="48710"/>
    <lineage>
        <taxon>Eukaryota</taxon>
        <taxon>Metazoa</taxon>
        <taxon>Ecdysozoa</taxon>
        <taxon>Arthropoda</taxon>
        <taxon>Hexapoda</taxon>
        <taxon>Collembola</taxon>
        <taxon>Entomobryomorpha</taxon>
        <taxon>Entomobryoidea</taxon>
        <taxon>Orchesellidae</taxon>
        <taxon>Orchesellinae</taxon>
        <taxon>Orchesella</taxon>
    </lineage>
</organism>
<reference evidence="3 4" key="1">
    <citation type="submission" date="2024-08" db="EMBL/GenBank/DDBJ databases">
        <authorList>
            <person name="Cucini C."/>
            <person name="Frati F."/>
        </authorList>
    </citation>
    <scope>NUCLEOTIDE SEQUENCE [LARGE SCALE GENOMIC DNA]</scope>
</reference>
<dbReference type="PROSITE" id="PS51465">
    <property type="entry name" value="KAZAL_2"/>
    <property type="match status" value="2"/>
</dbReference>
<dbReference type="InterPro" id="IPR002350">
    <property type="entry name" value="Kazal_dom"/>
</dbReference>
<feature type="compositionally biased region" description="Basic and acidic residues" evidence="1">
    <location>
        <begin position="279"/>
        <end position="288"/>
    </location>
</feature>
<evidence type="ECO:0000256" key="1">
    <source>
        <dbReference type="SAM" id="MobiDB-lite"/>
    </source>
</evidence>
<feature type="compositionally biased region" description="Basic and acidic residues" evidence="1">
    <location>
        <begin position="235"/>
        <end position="251"/>
    </location>
</feature>
<accession>A0ABP1RBI4</accession>
<feature type="compositionally biased region" description="Acidic residues" evidence="1">
    <location>
        <begin position="252"/>
        <end position="269"/>
    </location>
</feature>
<feature type="domain" description="Kazal-like" evidence="2">
    <location>
        <begin position="169"/>
        <end position="215"/>
    </location>
</feature>
<dbReference type="EMBL" id="CAXLJM020000068">
    <property type="protein sequence ID" value="CAL8124612.1"/>
    <property type="molecule type" value="Genomic_DNA"/>
</dbReference>
<dbReference type="CDD" id="cd00104">
    <property type="entry name" value="KAZAL_FS"/>
    <property type="match status" value="2"/>
</dbReference>
<dbReference type="SUPFAM" id="SSF100895">
    <property type="entry name" value="Kazal-type serine protease inhibitors"/>
    <property type="match status" value="2"/>
</dbReference>
<evidence type="ECO:0000259" key="2">
    <source>
        <dbReference type="PROSITE" id="PS51465"/>
    </source>
</evidence>
<evidence type="ECO:0000313" key="3">
    <source>
        <dbReference type="EMBL" id="CAL8124612.1"/>
    </source>
</evidence>
<dbReference type="Proteomes" id="UP001642540">
    <property type="component" value="Unassembled WGS sequence"/>
</dbReference>
<feature type="domain" description="Kazal-like" evidence="2">
    <location>
        <begin position="98"/>
        <end position="146"/>
    </location>
</feature>
<dbReference type="InterPro" id="IPR036058">
    <property type="entry name" value="Kazal_dom_sf"/>
</dbReference>
<dbReference type="SMART" id="SM00280">
    <property type="entry name" value="KAZAL"/>
    <property type="match status" value="2"/>
</dbReference>
<sequence length="288" mass="31160">MFLALVYDFSATAEESEEETTGSPEDSSTSLEEEEVSSVLAPPKKLEFPLKLPSVEKLVAVTEQPSGSGSESGENDGDSEIGKEKDSPTAVKSVSSSSRGSKECPRCARKRTKLICGRDGKTYRNKCEMKCKAKGVLKAYNGECNIQNVAKHGMKRIFNGISHRIANVTGDSTACEKCSKKPTKWVCGNDGKTQRNKCELKCKGIELEHKGKCKTSSTPSFIKGIPAAIPLPGKSDNKAVADKESDATPKESDDEEDDDDDDEPEESDDTTSSPLSKTKLKDIIPIKL</sequence>
<feature type="region of interest" description="Disordered" evidence="1">
    <location>
        <begin position="224"/>
        <end position="288"/>
    </location>
</feature>